<sequence length="269" mass="29274">MTGRTIDNGASTVLLLIVPAAIALVVLFVAWPVLLGVALLSLGWRLWQQYQWQQWSARVDPFFKQLMRDNEGRMTAADLALSANLTGDSAQRFLARKATEFNALRRDSDLGTAYYFLTASALGSAFDTDTDATDIVELDADDKMPVETAPASTSAASLRSAFDCEIDDPDTEGGSVAAPTSLGAALRIRQQEQSTAISLPSESSATSTDLDAKTLALIQADLAKRLDVHPSTVTKRKGEPDFSEWSQCRDPEGIAWVFDPQKKVFRPRS</sequence>
<dbReference type="AlphaFoldDB" id="U5DPS3"/>
<keyword evidence="1" id="KW-0812">Transmembrane</keyword>
<protein>
    <submittedName>
        <fullName evidence="2">Uncharacterized protein</fullName>
    </submittedName>
</protein>
<dbReference type="EMBL" id="ASSJ01000015">
    <property type="protein sequence ID" value="ERN42584.1"/>
    <property type="molecule type" value="Genomic_DNA"/>
</dbReference>
<dbReference type="OrthoDB" id="490216at2"/>
<accession>U5DPS3</accession>
<dbReference type="Proteomes" id="UP000016960">
    <property type="component" value="Unassembled WGS sequence"/>
</dbReference>
<keyword evidence="1" id="KW-1133">Transmembrane helix</keyword>
<name>U5DPS3_9CHRO</name>
<reference evidence="2 3" key="1">
    <citation type="submission" date="2013-05" db="EMBL/GenBank/DDBJ databases">
        <title>Draft genome sequence of Rubidibacter lacunae KORDI 51-2.</title>
        <authorList>
            <person name="Choi D.H."/>
            <person name="Noh J.H."/>
            <person name="Kwon K.-K."/>
            <person name="Lee J.-H."/>
            <person name="Ryu J.-Y."/>
        </authorList>
    </citation>
    <scope>NUCLEOTIDE SEQUENCE [LARGE SCALE GENOMIC DNA]</scope>
    <source>
        <strain evidence="2 3">KORDI 51-2</strain>
    </source>
</reference>
<comment type="caution">
    <text evidence="2">The sequence shown here is derived from an EMBL/GenBank/DDBJ whole genome shotgun (WGS) entry which is preliminary data.</text>
</comment>
<organism evidence="2 3">
    <name type="scientific">Rubidibacter lacunae KORDI 51-2</name>
    <dbReference type="NCBI Taxonomy" id="582515"/>
    <lineage>
        <taxon>Bacteria</taxon>
        <taxon>Bacillati</taxon>
        <taxon>Cyanobacteriota</taxon>
        <taxon>Cyanophyceae</taxon>
        <taxon>Oscillatoriophycideae</taxon>
        <taxon>Chroococcales</taxon>
        <taxon>Aphanothecaceae</taxon>
        <taxon>Rubidibacter</taxon>
    </lineage>
</organism>
<gene>
    <name evidence="2" type="ORF">KR51_00006740</name>
</gene>
<evidence type="ECO:0000313" key="2">
    <source>
        <dbReference type="EMBL" id="ERN42584.1"/>
    </source>
</evidence>
<evidence type="ECO:0000313" key="3">
    <source>
        <dbReference type="Proteomes" id="UP000016960"/>
    </source>
</evidence>
<keyword evidence="3" id="KW-1185">Reference proteome</keyword>
<dbReference type="RefSeq" id="WP_022604711.1">
    <property type="nucleotide sequence ID" value="NZ_ASSJ01000015.1"/>
</dbReference>
<proteinExistence type="predicted"/>
<keyword evidence="1" id="KW-0472">Membrane</keyword>
<dbReference type="PATRIC" id="fig|582515.4.peg.751"/>
<dbReference type="STRING" id="582515.KR51_00006740"/>
<dbReference type="InParanoid" id="U5DPS3"/>
<evidence type="ECO:0000256" key="1">
    <source>
        <dbReference type="SAM" id="Phobius"/>
    </source>
</evidence>
<feature type="transmembrane region" description="Helical" evidence="1">
    <location>
        <begin position="12"/>
        <end position="40"/>
    </location>
</feature>
<dbReference type="eggNOG" id="COG3170">
    <property type="taxonomic scope" value="Bacteria"/>
</dbReference>